<evidence type="ECO:0000256" key="3">
    <source>
        <dbReference type="ARBA" id="ARBA00011209"/>
    </source>
</evidence>
<dbReference type="AlphaFoldDB" id="A0A368KBU0"/>
<dbReference type="PROSITE" id="PS50861">
    <property type="entry name" value="AA_TRNA_LIGASE_II_GLYAB"/>
    <property type="match status" value="1"/>
</dbReference>
<dbReference type="RefSeq" id="WP_114344374.1">
    <property type="nucleotide sequence ID" value="NZ_QFWQ01000007.1"/>
</dbReference>
<dbReference type="GO" id="GO:0004814">
    <property type="term" value="F:arginine-tRNA ligase activity"/>
    <property type="evidence" value="ECO:0007669"/>
    <property type="project" value="InterPro"/>
</dbReference>
<dbReference type="GO" id="GO:0006420">
    <property type="term" value="P:arginyl-tRNA aminoacylation"/>
    <property type="evidence" value="ECO:0007669"/>
    <property type="project" value="InterPro"/>
</dbReference>
<keyword evidence="4 11" id="KW-0963">Cytoplasm</keyword>
<dbReference type="GO" id="GO:0006426">
    <property type="term" value="P:glycyl-tRNA aminoacylation"/>
    <property type="evidence" value="ECO:0007669"/>
    <property type="project" value="UniProtKB-UniRule"/>
</dbReference>
<keyword evidence="7 11" id="KW-0067">ATP-binding</keyword>
<evidence type="ECO:0000256" key="9">
    <source>
        <dbReference type="ARBA" id="ARBA00023146"/>
    </source>
</evidence>
<comment type="subcellular location">
    <subcellularLocation>
        <location evidence="1 11">Cytoplasm</location>
    </subcellularLocation>
</comment>
<organism evidence="13 14">
    <name type="scientific">Rhodanobacter denitrificans</name>
    <dbReference type="NCBI Taxonomy" id="666685"/>
    <lineage>
        <taxon>Bacteria</taxon>
        <taxon>Pseudomonadati</taxon>
        <taxon>Pseudomonadota</taxon>
        <taxon>Gammaproteobacteria</taxon>
        <taxon>Lysobacterales</taxon>
        <taxon>Rhodanobacteraceae</taxon>
        <taxon>Rhodanobacter</taxon>
    </lineage>
</organism>
<reference evidence="13 14" key="1">
    <citation type="submission" date="2018-05" db="EMBL/GenBank/DDBJ databases">
        <title>Draft genome sequence of Rhodanobacter denitrificans Yn1 isolated from gold copper mine.</title>
        <authorList>
            <person name="Yang N."/>
            <person name="Mazhar H.S."/>
            <person name="Rensing C."/>
        </authorList>
    </citation>
    <scope>NUCLEOTIDE SEQUENCE [LARGE SCALE GENOMIC DNA]</scope>
    <source>
        <strain evidence="13 14">Yn1</strain>
    </source>
</reference>
<evidence type="ECO:0000313" key="14">
    <source>
        <dbReference type="Proteomes" id="UP000252387"/>
    </source>
</evidence>
<dbReference type="HAMAP" id="MF_00255">
    <property type="entry name" value="Gly_tRNA_synth_beta"/>
    <property type="match status" value="1"/>
</dbReference>
<keyword evidence="5 11" id="KW-0436">Ligase</keyword>
<dbReference type="OrthoDB" id="9775440at2"/>
<evidence type="ECO:0000259" key="12">
    <source>
        <dbReference type="Pfam" id="PF05746"/>
    </source>
</evidence>
<name>A0A368KBU0_9GAMM</name>
<dbReference type="Proteomes" id="UP000252387">
    <property type="component" value="Unassembled WGS sequence"/>
</dbReference>
<dbReference type="PANTHER" id="PTHR30075">
    <property type="entry name" value="GLYCYL-TRNA SYNTHETASE"/>
    <property type="match status" value="1"/>
</dbReference>
<dbReference type="InterPro" id="IPR008909">
    <property type="entry name" value="DALR_anticod-bd"/>
</dbReference>
<keyword evidence="14" id="KW-1185">Reference proteome</keyword>
<dbReference type="NCBIfam" id="TIGR00211">
    <property type="entry name" value="glyS"/>
    <property type="match status" value="1"/>
</dbReference>
<evidence type="ECO:0000256" key="6">
    <source>
        <dbReference type="ARBA" id="ARBA00022741"/>
    </source>
</evidence>
<dbReference type="InterPro" id="IPR006194">
    <property type="entry name" value="Gly-tRNA-synth_heterodimer"/>
</dbReference>
<dbReference type="Pfam" id="PF05746">
    <property type="entry name" value="DALR_1"/>
    <property type="match status" value="1"/>
</dbReference>
<comment type="subunit">
    <text evidence="3 11">Tetramer of two alpha and two beta subunits.</text>
</comment>
<keyword evidence="6 11" id="KW-0547">Nucleotide-binding</keyword>
<dbReference type="InterPro" id="IPR015944">
    <property type="entry name" value="Gly-tRNA-synth_bsu"/>
</dbReference>
<comment type="catalytic activity">
    <reaction evidence="10 11">
        <text>tRNA(Gly) + glycine + ATP = glycyl-tRNA(Gly) + AMP + diphosphate</text>
        <dbReference type="Rhea" id="RHEA:16013"/>
        <dbReference type="Rhea" id="RHEA-COMP:9664"/>
        <dbReference type="Rhea" id="RHEA-COMP:9683"/>
        <dbReference type="ChEBI" id="CHEBI:30616"/>
        <dbReference type="ChEBI" id="CHEBI:33019"/>
        <dbReference type="ChEBI" id="CHEBI:57305"/>
        <dbReference type="ChEBI" id="CHEBI:78442"/>
        <dbReference type="ChEBI" id="CHEBI:78522"/>
        <dbReference type="ChEBI" id="CHEBI:456215"/>
        <dbReference type="EC" id="6.1.1.14"/>
    </reaction>
</comment>
<feature type="domain" description="DALR anticodon binding" evidence="12">
    <location>
        <begin position="603"/>
        <end position="702"/>
    </location>
</feature>
<comment type="caution">
    <text evidence="13">The sequence shown here is derived from an EMBL/GenBank/DDBJ whole genome shotgun (WGS) entry which is preliminary data.</text>
</comment>
<evidence type="ECO:0000313" key="13">
    <source>
        <dbReference type="EMBL" id="RCS29409.1"/>
    </source>
</evidence>
<evidence type="ECO:0000256" key="5">
    <source>
        <dbReference type="ARBA" id="ARBA00022598"/>
    </source>
</evidence>
<dbReference type="Pfam" id="PF02092">
    <property type="entry name" value="tRNA_synt_2f"/>
    <property type="match status" value="1"/>
</dbReference>
<dbReference type="GO" id="GO:0005524">
    <property type="term" value="F:ATP binding"/>
    <property type="evidence" value="ECO:0007669"/>
    <property type="project" value="UniProtKB-UniRule"/>
</dbReference>
<evidence type="ECO:0000256" key="4">
    <source>
        <dbReference type="ARBA" id="ARBA00022490"/>
    </source>
</evidence>
<gene>
    <name evidence="11" type="primary">glyS</name>
    <name evidence="13" type="ORF">DEO45_13020</name>
</gene>
<dbReference type="GO" id="GO:0005829">
    <property type="term" value="C:cytosol"/>
    <property type="evidence" value="ECO:0007669"/>
    <property type="project" value="TreeGrafter"/>
</dbReference>
<evidence type="ECO:0000256" key="7">
    <source>
        <dbReference type="ARBA" id="ARBA00022840"/>
    </source>
</evidence>
<evidence type="ECO:0000256" key="11">
    <source>
        <dbReference type="HAMAP-Rule" id="MF_00255"/>
    </source>
</evidence>
<dbReference type="EMBL" id="QFWQ01000007">
    <property type="protein sequence ID" value="RCS29409.1"/>
    <property type="molecule type" value="Genomic_DNA"/>
</dbReference>
<keyword evidence="8 11" id="KW-0648">Protein biosynthesis</keyword>
<keyword evidence="9 11" id="KW-0030">Aminoacyl-tRNA synthetase</keyword>
<proteinExistence type="inferred from homology"/>
<sequence>MSAAKSLLIELGTEELPPKALDELSAAFLRGICDGLAKRGIDAGLDLAQAYASPRRLAVLVPAVAMAQPEQAIERRGPALNAAVDAEGRPSKALLGFAQSCGVGVEQLQKLETDKGSWYVWRTVKPGQPVSALLPEIVDEALKGLPIPRPMRWADHDYSFVRPVHWLVMLHGAGIVDGTVLGLASGRKSRGHRFMHPQPVHVADADGWLDAMRVCNVLADPHERRQRIRDQVAALAATTGGVPRLDDALLDELANLTEWPVAIACTFEREFLAVPPEALVATMVANQKFVPVFDADGKLTEHFLGIANIESKKPAEIRKGYERVIRPRFADAKFFWDEDLKTPLASYQEQLRNVTYQQALGSLWDKSVRVAELARITAGRVGVDGGAATRAAALSKCDLLTRMVGEFPELQGVMGRYYASHDGEPAAVAAALDSYYQPRFGGDAIAADKLGQVLAVAERLDTLAGIFAIGMKPSGNKDPFALRRAALGLARTLIEGDLELDLRGSLIEALELLPDSALAAGLKPGKDGKPPVLDAGKRRAILLDELYDFVFDRLRGYYAEQGFDNAQFEAVLAVQPASLADFDRRLRAVVEFGRRPEAASLAAANKRVANILRKQAAEPGARRIGGAVDPALFEAEAERDLADALAAARRETAAALAVGDYTAVLGRLSQLQAPVDAFFDSVLVNADDPAVRMNRLALLGQLKARFGAVADIALL</sequence>
<evidence type="ECO:0000256" key="1">
    <source>
        <dbReference type="ARBA" id="ARBA00004496"/>
    </source>
</evidence>
<accession>A0A368KBU0</accession>
<dbReference type="PRINTS" id="PR01045">
    <property type="entry name" value="TRNASYNTHGB"/>
</dbReference>
<dbReference type="EC" id="6.1.1.14" evidence="11"/>
<dbReference type="PANTHER" id="PTHR30075:SF2">
    <property type="entry name" value="GLYCINE--TRNA LIGASE, CHLOROPLASTIC_MITOCHONDRIAL 2"/>
    <property type="match status" value="1"/>
</dbReference>
<comment type="similarity">
    <text evidence="2 11">Belongs to the class-II aminoacyl-tRNA synthetase family.</text>
</comment>
<dbReference type="GO" id="GO:0004820">
    <property type="term" value="F:glycine-tRNA ligase activity"/>
    <property type="evidence" value="ECO:0007669"/>
    <property type="project" value="UniProtKB-UniRule"/>
</dbReference>
<evidence type="ECO:0000256" key="8">
    <source>
        <dbReference type="ARBA" id="ARBA00022917"/>
    </source>
</evidence>
<evidence type="ECO:0000256" key="10">
    <source>
        <dbReference type="ARBA" id="ARBA00047937"/>
    </source>
</evidence>
<evidence type="ECO:0000256" key="2">
    <source>
        <dbReference type="ARBA" id="ARBA00008226"/>
    </source>
</evidence>
<protein>
    <recommendedName>
        <fullName evidence="11">Glycine--tRNA ligase beta subunit</fullName>
        <ecNumber evidence="11">6.1.1.14</ecNumber>
    </recommendedName>
    <alternativeName>
        <fullName evidence="11">Glycyl-tRNA synthetase beta subunit</fullName>
        <shortName evidence="11">GlyRS</shortName>
    </alternativeName>
</protein>
<dbReference type="SUPFAM" id="SSF109604">
    <property type="entry name" value="HD-domain/PDEase-like"/>
    <property type="match status" value="1"/>
</dbReference>